<evidence type="ECO:0000313" key="2">
    <source>
        <dbReference type="EMBL" id="NDW40308.1"/>
    </source>
</evidence>
<evidence type="ECO:0000313" key="3">
    <source>
        <dbReference type="EMBL" id="OWK68006.1"/>
    </source>
</evidence>
<reference evidence="4 7" key="2">
    <citation type="journal article" date="2018" name="J. Antimicrob. Chemother.">
        <title>Phylogenomics of colistin-susceptible and resistant XDR Acinetobacter baumannii.</title>
        <authorList>
            <person name="Mustapha M."/>
            <person name="Li B."/>
            <person name="Pacey M.P."/>
            <person name="Mettus R.T."/>
            <person name="McElheny C.L."/>
            <person name="Ernst R.K."/>
            <person name="Cooper V.S."/>
            <person name="Doi Y."/>
        </authorList>
    </citation>
    <scope>NUCLEOTIDE SEQUENCE [LARGE SCALE GENOMIC DNA]</scope>
    <source>
        <strain evidence="4 7">R20</strain>
    </source>
</reference>
<dbReference type="EMBL" id="CP072270">
    <property type="protein sequence ID" value="QTK45204.1"/>
    <property type="molecule type" value="Genomic_DNA"/>
</dbReference>
<protein>
    <submittedName>
        <fullName evidence="3">Uncharacterized protein</fullName>
    </submittedName>
</protein>
<keyword evidence="1" id="KW-1133">Transmembrane helix</keyword>
<reference evidence="5" key="4">
    <citation type="submission" date="2021-03" db="EMBL/GenBank/DDBJ databases">
        <title>Complete genome sequencing of Acinetobacter baumannii.</title>
        <authorList>
            <person name="Yadav B."/>
            <person name="Makwana N."/>
            <person name="Kharat A.S."/>
            <person name="Veeraraghavan B."/>
            <person name="Vijayakumar S."/>
            <person name="Priya M."/>
        </authorList>
    </citation>
    <scope>NUCLEOTIDE SEQUENCE</scope>
    <source>
        <strain evidence="5">KSK6</strain>
    </source>
</reference>
<organism evidence="3 6">
    <name type="scientific">Acinetobacter baumannii</name>
    <dbReference type="NCBI Taxonomy" id="470"/>
    <lineage>
        <taxon>Bacteria</taxon>
        <taxon>Pseudomonadati</taxon>
        <taxon>Pseudomonadota</taxon>
        <taxon>Gammaproteobacteria</taxon>
        <taxon>Moraxellales</taxon>
        <taxon>Moraxellaceae</taxon>
        <taxon>Acinetobacter</taxon>
        <taxon>Acinetobacter calcoaceticus/baumannii complex</taxon>
    </lineage>
</organism>
<dbReference type="AlphaFoldDB" id="A0A0J8W969"/>
<dbReference type="Proteomes" id="UP000470018">
    <property type="component" value="Unassembled WGS sequence"/>
</dbReference>
<dbReference type="Proteomes" id="UP000239276">
    <property type="component" value="Unassembled WGS sequence"/>
</dbReference>
<keyword evidence="1" id="KW-0472">Membrane</keyword>
<dbReference type="Proteomes" id="UP000664966">
    <property type="component" value="Chromosome"/>
</dbReference>
<feature type="transmembrane region" description="Helical" evidence="1">
    <location>
        <begin position="12"/>
        <end position="31"/>
    </location>
</feature>
<evidence type="ECO:0000313" key="4">
    <source>
        <dbReference type="EMBL" id="PQH50048.1"/>
    </source>
</evidence>
<keyword evidence="1" id="KW-0812">Transmembrane</keyword>
<dbReference type="EMBL" id="NGKM01000002">
    <property type="protein sequence ID" value="OWK68006.1"/>
    <property type="molecule type" value="Genomic_DNA"/>
</dbReference>
<evidence type="ECO:0000313" key="6">
    <source>
        <dbReference type="Proteomes" id="UP000197394"/>
    </source>
</evidence>
<evidence type="ECO:0000256" key="1">
    <source>
        <dbReference type="SAM" id="Phobius"/>
    </source>
</evidence>
<proteinExistence type="predicted"/>
<name>A0A0J8W969_ACIBA</name>
<accession>A0A0J8W969</accession>
<evidence type="ECO:0000313" key="7">
    <source>
        <dbReference type="Proteomes" id="UP000239276"/>
    </source>
</evidence>
<dbReference type="Proteomes" id="UP000197394">
    <property type="component" value="Unassembled WGS sequence"/>
</dbReference>
<evidence type="ECO:0000313" key="5">
    <source>
        <dbReference type="EMBL" id="QTK45204.1"/>
    </source>
</evidence>
<evidence type="ECO:0000313" key="8">
    <source>
        <dbReference type="Proteomes" id="UP000470018"/>
    </source>
</evidence>
<dbReference type="EMBL" id="PUDN01000080">
    <property type="protein sequence ID" value="PQH50048.1"/>
    <property type="molecule type" value="Genomic_DNA"/>
</dbReference>
<sequence>MFIEFKDLKKKRYIALLTIVFLIFSGGYLVVNSKGNIQRVESVIYTDKTISEKFGEIKSYSIRSFGSDHYSSPKRPAYSYKVDITGEKADGIVEIDMRKDQGQLKYLYTIKITDVSPHSFRIRIGKH</sequence>
<reference evidence="3 6" key="1">
    <citation type="submission" date="2017-05" db="EMBL/GenBank/DDBJ databases">
        <title>Draft genome sequence of MDR A. baumannii AB360.</title>
        <authorList>
            <person name="Wareham D.W."/>
            <person name="Bean D.C."/>
        </authorList>
    </citation>
    <scope>NUCLEOTIDE SEQUENCE [LARGE SCALE GENOMIC DNA]</scope>
    <source>
        <strain evidence="3 6">AB360</strain>
    </source>
</reference>
<dbReference type="RefSeq" id="WP_045544093.1">
    <property type="nucleotide sequence ID" value="NZ_AP014649.1"/>
</dbReference>
<gene>
    <name evidence="4" type="ORF">C5U34_14830</name>
    <name evidence="3" type="ORF">CBE85_03580</name>
    <name evidence="2" type="ORF">G3N53_04405</name>
    <name evidence="5" type="ORF">J6E47_09200</name>
</gene>
<dbReference type="EMBL" id="JAAGTY010000004">
    <property type="protein sequence ID" value="NDW40308.1"/>
    <property type="molecule type" value="Genomic_DNA"/>
</dbReference>
<reference evidence="2 8" key="3">
    <citation type="submission" date="2020-02" db="EMBL/GenBank/DDBJ databases">
        <title>Whole genome shot-gun sequencing of clinical Carbapenem resistant A. baumannii.</title>
        <authorList>
            <person name="Veeraraghavan B."/>
            <person name="Mathur P."/>
            <person name="Vijayakumar S."/>
            <person name="Vasudevan K."/>
            <person name="Lincy M."/>
            <person name="Kirubananthan A."/>
        </authorList>
    </citation>
    <scope>NUCLEOTIDE SEQUENCE [LARGE SCALE GENOMIC DNA]</scope>
    <source>
        <strain evidence="2 8">SP816</strain>
    </source>
</reference>